<reference evidence="2" key="1">
    <citation type="submission" date="2021-03" db="EMBL/GenBank/DDBJ databases">
        <title>Draft genome sequence of rust myrtle Austropuccinia psidii MF-1, a brazilian biotype.</title>
        <authorList>
            <person name="Quecine M.C."/>
            <person name="Pachon D.M.R."/>
            <person name="Bonatelli M.L."/>
            <person name="Correr F.H."/>
            <person name="Franceschini L.M."/>
            <person name="Leite T.F."/>
            <person name="Margarido G.R.A."/>
            <person name="Almeida C.A."/>
            <person name="Ferrarezi J.A."/>
            <person name="Labate C.A."/>
        </authorList>
    </citation>
    <scope>NUCLEOTIDE SEQUENCE</scope>
    <source>
        <strain evidence="2">MF-1</strain>
    </source>
</reference>
<feature type="compositionally biased region" description="Polar residues" evidence="1">
    <location>
        <begin position="46"/>
        <end position="56"/>
    </location>
</feature>
<evidence type="ECO:0000256" key="1">
    <source>
        <dbReference type="SAM" id="MobiDB-lite"/>
    </source>
</evidence>
<evidence type="ECO:0000313" key="3">
    <source>
        <dbReference type="Proteomes" id="UP000765509"/>
    </source>
</evidence>
<gene>
    <name evidence="2" type="ORF">O181_115468</name>
</gene>
<name>A0A9Q3K6H8_9BASI</name>
<accession>A0A9Q3K6H8</accession>
<organism evidence="2 3">
    <name type="scientific">Austropuccinia psidii MF-1</name>
    <dbReference type="NCBI Taxonomy" id="1389203"/>
    <lineage>
        <taxon>Eukaryota</taxon>
        <taxon>Fungi</taxon>
        <taxon>Dikarya</taxon>
        <taxon>Basidiomycota</taxon>
        <taxon>Pucciniomycotina</taxon>
        <taxon>Pucciniomycetes</taxon>
        <taxon>Pucciniales</taxon>
        <taxon>Sphaerophragmiaceae</taxon>
        <taxon>Austropuccinia</taxon>
    </lineage>
</organism>
<dbReference type="AlphaFoldDB" id="A0A9Q3K6H8"/>
<keyword evidence="3" id="KW-1185">Reference proteome</keyword>
<comment type="caution">
    <text evidence="2">The sequence shown here is derived from an EMBL/GenBank/DDBJ whole genome shotgun (WGS) entry which is preliminary data.</text>
</comment>
<sequence>MEGEDNQLKTPEPQITDGGSAEGEDSVISVSLKLIAEEYASRRFKIQNQSTPNQKKLTSRKWGHNSFMPPLKASKVRIHTPLGLNSSPSPPLQLWGGQDLDVSGPHQWFQAM</sequence>
<feature type="region of interest" description="Disordered" evidence="1">
    <location>
        <begin position="1"/>
        <end position="25"/>
    </location>
</feature>
<proteinExistence type="predicted"/>
<feature type="region of interest" description="Disordered" evidence="1">
    <location>
        <begin position="46"/>
        <end position="68"/>
    </location>
</feature>
<protein>
    <submittedName>
        <fullName evidence="2">Uncharacterized protein</fullName>
    </submittedName>
</protein>
<dbReference type="EMBL" id="AVOT02096941">
    <property type="protein sequence ID" value="MBW0575753.1"/>
    <property type="molecule type" value="Genomic_DNA"/>
</dbReference>
<dbReference type="Proteomes" id="UP000765509">
    <property type="component" value="Unassembled WGS sequence"/>
</dbReference>
<evidence type="ECO:0000313" key="2">
    <source>
        <dbReference type="EMBL" id="MBW0575753.1"/>
    </source>
</evidence>